<protein>
    <submittedName>
        <fullName evidence="4">FMN-dependent NADH-azoreductase</fullName>
        <ecNumber evidence="4">1.7.-.-</ecNumber>
    </submittedName>
</protein>
<reference evidence="4" key="1">
    <citation type="submission" date="2019-08" db="EMBL/GenBank/DDBJ databases">
        <authorList>
            <person name="Kucharzyk K."/>
            <person name="Murdoch R.W."/>
            <person name="Higgins S."/>
            <person name="Loffler F."/>
        </authorList>
    </citation>
    <scope>NUCLEOTIDE SEQUENCE</scope>
</reference>
<dbReference type="AlphaFoldDB" id="A0A644XA58"/>
<proteinExistence type="predicted"/>
<dbReference type="Pfam" id="PF03358">
    <property type="entry name" value="FMN_red"/>
    <property type="match status" value="1"/>
</dbReference>
<sequence length="179" mass="19467">MKNIVVIVGSPRKNGNTELLADAFIKGARSAGNTVEKISVIGKKIGGCIGCNACYRDTEHRCVQHDDMEDCYKQLSAADVIVIATPIYFYGVSSQLKCLIDRLHNPIRNTFKVKKLGLLAVCADEKESVFDSVITMYRSVLNYFSLADGGMVTVYGVPEKGDIAGNPKLKAAEEMGRGI</sequence>
<dbReference type="PANTHER" id="PTHR43278">
    <property type="entry name" value="NAD(P)H-DEPENDENT FMN-CONTAINING OXIDOREDUCTASE YWQN-RELATED"/>
    <property type="match status" value="1"/>
</dbReference>
<comment type="caution">
    <text evidence="4">The sequence shown here is derived from an EMBL/GenBank/DDBJ whole genome shotgun (WGS) entry which is preliminary data.</text>
</comment>
<evidence type="ECO:0000259" key="3">
    <source>
        <dbReference type="Pfam" id="PF03358"/>
    </source>
</evidence>
<gene>
    <name evidence="4" type="primary">azoR_4</name>
    <name evidence="4" type="ORF">SDC9_59440</name>
</gene>
<evidence type="ECO:0000256" key="1">
    <source>
        <dbReference type="ARBA" id="ARBA00022630"/>
    </source>
</evidence>
<dbReference type="SUPFAM" id="SSF52218">
    <property type="entry name" value="Flavoproteins"/>
    <property type="match status" value="1"/>
</dbReference>
<dbReference type="InterPro" id="IPR005025">
    <property type="entry name" value="FMN_Rdtase-like_dom"/>
</dbReference>
<keyword evidence="1" id="KW-0285">Flavoprotein</keyword>
<organism evidence="4">
    <name type="scientific">bioreactor metagenome</name>
    <dbReference type="NCBI Taxonomy" id="1076179"/>
    <lineage>
        <taxon>unclassified sequences</taxon>
        <taxon>metagenomes</taxon>
        <taxon>ecological metagenomes</taxon>
    </lineage>
</organism>
<dbReference type="InterPro" id="IPR051796">
    <property type="entry name" value="ISF_SsuE-like"/>
</dbReference>
<keyword evidence="2" id="KW-0288">FMN</keyword>
<dbReference type="GO" id="GO:0016491">
    <property type="term" value="F:oxidoreductase activity"/>
    <property type="evidence" value="ECO:0007669"/>
    <property type="project" value="UniProtKB-KW"/>
</dbReference>
<evidence type="ECO:0000256" key="2">
    <source>
        <dbReference type="ARBA" id="ARBA00022643"/>
    </source>
</evidence>
<name>A0A644XA58_9ZZZZ</name>
<accession>A0A644XA58</accession>
<dbReference type="PANTHER" id="PTHR43278:SF2">
    <property type="entry name" value="IRON-SULFUR FLAVOPROTEIN"/>
    <property type="match status" value="1"/>
</dbReference>
<keyword evidence="4" id="KW-0560">Oxidoreductase</keyword>
<dbReference type="InterPro" id="IPR029039">
    <property type="entry name" value="Flavoprotein-like_sf"/>
</dbReference>
<dbReference type="Gene3D" id="3.40.50.360">
    <property type="match status" value="1"/>
</dbReference>
<dbReference type="EC" id="1.7.-.-" evidence="4"/>
<dbReference type="EMBL" id="VSSQ01002065">
    <property type="protein sequence ID" value="MPM13085.1"/>
    <property type="molecule type" value="Genomic_DNA"/>
</dbReference>
<evidence type="ECO:0000313" key="4">
    <source>
        <dbReference type="EMBL" id="MPM13085.1"/>
    </source>
</evidence>
<feature type="domain" description="NADPH-dependent FMN reductase-like" evidence="3">
    <location>
        <begin position="3"/>
        <end position="125"/>
    </location>
</feature>